<dbReference type="EMBL" id="SNRW01010901">
    <property type="protein sequence ID" value="KAA6375910.1"/>
    <property type="molecule type" value="Genomic_DNA"/>
</dbReference>
<evidence type="ECO:0000313" key="2">
    <source>
        <dbReference type="Proteomes" id="UP000324800"/>
    </source>
</evidence>
<accession>A0A5J4V0N0</accession>
<name>A0A5J4V0N0_9EUKA</name>
<dbReference type="Gene3D" id="3.20.20.140">
    <property type="entry name" value="Metal-dependent hydrolases"/>
    <property type="match status" value="1"/>
</dbReference>
<comment type="caution">
    <text evidence="1">The sequence shown here is derived from an EMBL/GenBank/DDBJ whole genome shotgun (WGS) entry which is preliminary data.</text>
</comment>
<dbReference type="OrthoDB" id="16564at2759"/>
<dbReference type="GO" id="GO:0035312">
    <property type="term" value="F:5'-3' DNA exonuclease activity"/>
    <property type="evidence" value="ECO:0007669"/>
    <property type="project" value="TreeGrafter"/>
</dbReference>
<dbReference type="InterPro" id="IPR016195">
    <property type="entry name" value="Pol/histidinol_Pase-like"/>
</dbReference>
<gene>
    <name evidence="1" type="ORF">EZS28_028563</name>
</gene>
<dbReference type="Gene3D" id="1.10.150.650">
    <property type="match status" value="1"/>
</dbReference>
<dbReference type="InterPro" id="IPR052018">
    <property type="entry name" value="PHP_domain"/>
</dbReference>
<organism evidence="1 2">
    <name type="scientific">Streblomastix strix</name>
    <dbReference type="NCBI Taxonomy" id="222440"/>
    <lineage>
        <taxon>Eukaryota</taxon>
        <taxon>Metamonada</taxon>
        <taxon>Preaxostyla</taxon>
        <taxon>Oxymonadida</taxon>
        <taxon>Streblomastigidae</taxon>
        <taxon>Streblomastix</taxon>
    </lineage>
</organism>
<dbReference type="Proteomes" id="UP000324800">
    <property type="component" value="Unassembled WGS sequence"/>
</dbReference>
<reference evidence="1 2" key="1">
    <citation type="submission" date="2019-03" db="EMBL/GenBank/DDBJ databases">
        <title>Single cell metagenomics reveals metabolic interactions within the superorganism composed of flagellate Streblomastix strix and complex community of Bacteroidetes bacteria on its surface.</title>
        <authorList>
            <person name="Treitli S.C."/>
            <person name="Kolisko M."/>
            <person name="Husnik F."/>
            <person name="Keeling P."/>
            <person name="Hampl V."/>
        </authorList>
    </citation>
    <scope>NUCLEOTIDE SEQUENCE [LARGE SCALE GENOMIC DNA]</scope>
    <source>
        <strain evidence="1">ST1C</strain>
    </source>
</reference>
<proteinExistence type="predicted"/>
<dbReference type="SUPFAM" id="SSF89550">
    <property type="entry name" value="PHP domain-like"/>
    <property type="match status" value="1"/>
</dbReference>
<dbReference type="AlphaFoldDB" id="A0A5J4V0N0"/>
<dbReference type="PANTHER" id="PTHR42924:SF3">
    <property type="entry name" value="POLYMERASE_HISTIDINOL PHOSPHATASE N-TERMINAL DOMAIN-CONTAINING PROTEIN"/>
    <property type="match status" value="1"/>
</dbReference>
<sequence>MDCLLIANFFVLKDHDSLPPEEIVHEYQQEKWRSINPSIVWGIELTASLPKEYNNNFTFHTVGLFIDPLNKQLREKCLTMQQNREERMQKLVEGLNSLQFVLTKDEVMKESDGFVVGKPHIVRALKKHPENEAVLQKINKDFEEACAKDEKIRKRFSSVLNQKDIWDRIYKIILSDGAYIPNIYSHVQAYDIRECSKLIHDAGGIYILAHYFTTSKVVTPDILEQWLKEGIFDGCETVYSWQLKAPNGDDKELEQQRINERENLKEICKRNNKIWFVGGGDIHKPESIAEYASSENGKISHGMTQGILDFYPKGKFDLRRSSSLPLEQK</sequence>
<dbReference type="GO" id="GO:0004534">
    <property type="term" value="F:5'-3' RNA exonuclease activity"/>
    <property type="evidence" value="ECO:0007669"/>
    <property type="project" value="TreeGrafter"/>
</dbReference>
<protein>
    <submittedName>
        <fullName evidence="1">Putative PHP domain protein</fullName>
    </submittedName>
</protein>
<evidence type="ECO:0000313" key="1">
    <source>
        <dbReference type="EMBL" id="KAA6375910.1"/>
    </source>
</evidence>
<dbReference type="PANTHER" id="PTHR42924">
    <property type="entry name" value="EXONUCLEASE"/>
    <property type="match status" value="1"/>
</dbReference>